<dbReference type="Proteomes" id="UP000019377">
    <property type="component" value="Unassembled WGS sequence"/>
</dbReference>
<dbReference type="RefSeq" id="XP_016292824.1">
    <property type="nucleotide sequence ID" value="XM_016437350.1"/>
</dbReference>
<dbReference type="AlphaFoldDB" id="V5ERQ1"/>
<evidence type="ECO:0000313" key="3">
    <source>
        <dbReference type="Proteomes" id="UP000019377"/>
    </source>
</evidence>
<feature type="region of interest" description="Disordered" evidence="1">
    <location>
        <begin position="447"/>
        <end position="503"/>
    </location>
</feature>
<dbReference type="GeneID" id="27420022"/>
<dbReference type="OMA" id="WEWESGM"/>
<dbReference type="HOGENOM" id="CLU_298630_0_0_1"/>
<protein>
    <submittedName>
        <fullName evidence="2">Uncharacterized protein</fullName>
    </submittedName>
</protein>
<feature type="compositionally biased region" description="Low complexity" evidence="1">
    <location>
        <begin position="250"/>
        <end position="276"/>
    </location>
</feature>
<feature type="compositionally biased region" description="Low complexity" evidence="1">
    <location>
        <begin position="823"/>
        <end position="833"/>
    </location>
</feature>
<feature type="region of interest" description="Disordered" evidence="1">
    <location>
        <begin position="823"/>
        <end position="860"/>
    </location>
</feature>
<keyword evidence="3" id="KW-1185">Reference proteome</keyword>
<dbReference type="EMBL" id="KI545862">
    <property type="protein sequence ID" value="EST07835.1"/>
    <property type="molecule type" value="Genomic_DNA"/>
</dbReference>
<sequence length="1010" mass="111244">MAPPMKAQLPDEIVDHILHLACTLPPLRTDDFREPSDFDANRLKARSSAPHLDVRTTLKLLLLSPQHYPYIASILYKGPRLSDPISLSLFARTLTNRPALGRLVKHLWVGHTYQGEGIPPNALTFGLGGCHTAYSLNADLATIDDVRKCLAQGIAPSNLLSPAFEKRIAQWAAQNVQANSRTIDPARAPRGIHIDAPGSGDRDHRGWNSIGVDEWVLRLWDGRDLVKQFREVAKRAFFLELKRLSFKASSSRSSSASSSRSSSSPASPRSASPSAAHKSTRFNTASAASLLDTDMVTPFSAQGAEHRIPGTEQDPLDWADATHAPQPNTSRTIDNDEAIYSEEMDLDEIDAERDRCFAEMGVQKPAWRSQNWSEIAKVGDQKVEWWVVWLLAKTRARARIVARRVWQADHAQDPKLRSWRALRPRPELHTKNHFTHPTLFARSGASHLLVGGAPPPTRDELYGGRHGDLDGMSDSDSDSESDADSYTDGSDYDSEMEASTSRMEMSIVREPASSQSHRHGTGRAATGSSTFALPEFVEPEQQKPEDPADLWGGDHNFANGNERAGAGNSILGSRGGMFGFDSALRTGLLDEPDAGLDDGTEFATLQREKQRRRNDEDRLLSEMTLGSILQSLRTVMMLTPRLKDLALDGVLERSIAGRRAMCNMGKLKSLSLGPPPPYWSSPLLFGHPFKTTRREKLAYHQRMHGSSHPDFGPDDGRSQSIWPLPGVLMPSPAFSTLRTLHISGCMLFPSEARAVGGLGGQLPSLRHFRWSLWQPHVDGHPVGVVETLCAILDIPTPEEEAAAAAASSRATAIEGSSSGFRFGTSTSSSGTYREIGDRKRRRRHGDIRRTSNPFSASASSMTDSVLSSSLGSSITAAGGSHEASMYALVTRKRKLRSVYVTLHPTDQAIFARKAPAALRYDTRLTMETAKCKNVEDNLEEMQRWWEWESGMLHFKPTVSNLDAITQAAKRKQIAGPPSSLSAQELNADHSGIQMDLRRAMDTELELEPRV</sequence>
<name>V5ERQ1_KALBG</name>
<accession>V5ERQ1</accession>
<proteinExistence type="predicted"/>
<feature type="region of interest" description="Disordered" evidence="1">
    <location>
        <begin position="250"/>
        <end position="281"/>
    </location>
</feature>
<feature type="compositionally biased region" description="Acidic residues" evidence="1">
    <location>
        <begin position="471"/>
        <end position="496"/>
    </location>
</feature>
<reference evidence="3" key="1">
    <citation type="journal article" date="2013" name="Genome Announc.">
        <title>Draft genome sequence of Pseudozyma brasiliensis sp. nov. strain GHG001, a high producer of endo-1,4-xylanase isolated from an insect pest of sugarcane.</title>
        <authorList>
            <person name="Oliveira J.V.D.C."/>
            <person name="dos Santos R.A.C."/>
            <person name="Borges T.A."/>
            <person name="Riano-Pachon D.M."/>
            <person name="Goldman G.H."/>
        </authorList>
    </citation>
    <scope>NUCLEOTIDE SEQUENCE [LARGE SCALE GENOMIC DNA]</scope>
    <source>
        <strain evidence="3">GHG001</strain>
    </source>
</reference>
<evidence type="ECO:0000256" key="1">
    <source>
        <dbReference type="SAM" id="MobiDB-lite"/>
    </source>
</evidence>
<feature type="region of interest" description="Disordered" evidence="1">
    <location>
        <begin position="306"/>
        <end position="333"/>
    </location>
</feature>
<dbReference type="OrthoDB" id="2549886at2759"/>
<dbReference type="eggNOG" id="ENOG502TDTP">
    <property type="taxonomic scope" value="Eukaryota"/>
</dbReference>
<feature type="compositionally biased region" description="Basic and acidic residues" evidence="1">
    <location>
        <begin position="457"/>
        <end position="469"/>
    </location>
</feature>
<evidence type="ECO:0000313" key="2">
    <source>
        <dbReference type="EMBL" id="EST07835.1"/>
    </source>
</evidence>
<organism evidence="2 3">
    <name type="scientific">Kalmanozyma brasiliensis (strain GHG001)</name>
    <name type="common">Yeast</name>
    <name type="synonym">Pseudozyma brasiliensis</name>
    <dbReference type="NCBI Taxonomy" id="1365824"/>
    <lineage>
        <taxon>Eukaryota</taxon>
        <taxon>Fungi</taxon>
        <taxon>Dikarya</taxon>
        <taxon>Basidiomycota</taxon>
        <taxon>Ustilaginomycotina</taxon>
        <taxon>Ustilaginomycetes</taxon>
        <taxon>Ustilaginales</taxon>
        <taxon>Ustilaginaceae</taxon>
        <taxon>Kalmanozyma</taxon>
    </lineage>
</organism>
<gene>
    <name evidence="2" type="ORF">PSEUBRA_SCAF2g02953</name>
</gene>